<reference evidence="5" key="2">
    <citation type="submission" date="2017-05" db="EMBL/GenBank/DDBJ databases">
        <title>Whole genome sequence of fish pathogenic bacteria, Photobacterium damselae subsp. piscicida, strain 91-197, isolated from hybrid striped bass (Morone sp.) in USA.</title>
        <authorList>
            <person name="Teru Y."/>
            <person name="Hikima J."/>
            <person name="Kono T."/>
            <person name="Sakai M."/>
            <person name="Takano T."/>
            <person name="Hawke J.P."/>
            <person name="Takeyama H."/>
            <person name="Aoki T."/>
        </authorList>
    </citation>
    <scope>NUCLEOTIDE SEQUENCE [LARGE SCALE GENOMIC DNA]</scope>
    <source>
        <strain evidence="5">91-197</strain>
    </source>
</reference>
<dbReference type="PANTHER" id="PTHR36121:SF1">
    <property type="entry name" value="PROTEIN SXY"/>
    <property type="match status" value="1"/>
</dbReference>
<dbReference type="EMBL" id="CP061854">
    <property type="protein sequence ID" value="QOD57375.1"/>
    <property type="molecule type" value="Genomic_DNA"/>
</dbReference>
<dbReference type="InterPro" id="IPR007077">
    <property type="entry name" value="TfoX_C"/>
</dbReference>
<dbReference type="Pfam" id="PF04994">
    <property type="entry name" value="TfoX_C"/>
    <property type="match status" value="1"/>
</dbReference>
<protein>
    <submittedName>
        <fullName evidence="3">DNA transformation protein TfoX</fullName>
    </submittedName>
    <submittedName>
        <fullName evidence="4">TfoX/Sxy family DNA transformation protein</fullName>
    </submittedName>
</protein>
<dbReference type="Gene3D" id="1.10.150.20">
    <property type="entry name" value="5' to 3' exonuclease, C-terminal subdomain"/>
    <property type="match status" value="1"/>
</dbReference>
<evidence type="ECO:0000313" key="5">
    <source>
        <dbReference type="Proteomes" id="UP000218676"/>
    </source>
</evidence>
<dbReference type="Proteomes" id="UP000516656">
    <property type="component" value="Chromosome 1"/>
</dbReference>
<gene>
    <name evidence="4" type="ORF">IC627_05275</name>
    <name evidence="3" type="ORF">PDPUS_1_02191</name>
</gene>
<feature type="domain" description="TfoX C-terminal" evidence="2">
    <location>
        <begin position="115"/>
        <end position="193"/>
    </location>
</feature>
<feature type="domain" description="TfoX N-terminal" evidence="1">
    <location>
        <begin position="11"/>
        <end position="100"/>
    </location>
</feature>
<name>A0A1Q9H4D1_PHODP</name>
<dbReference type="RefSeq" id="WP_005298539.1">
    <property type="nucleotide sequence ID" value="NZ_AP018045.1"/>
</dbReference>
<dbReference type="PANTHER" id="PTHR36121">
    <property type="entry name" value="PROTEIN SXY"/>
    <property type="match status" value="1"/>
</dbReference>
<proteinExistence type="predicted"/>
<evidence type="ECO:0000259" key="1">
    <source>
        <dbReference type="Pfam" id="PF04993"/>
    </source>
</evidence>
<dbReference type="EMBL" id="AP018045">
    <property type="protein sequence ID" value="BAX53565.1"/>
    <property type="molecule type" value="Genomic_DNA"/>
</dbReference>
<organism evidence="3 5">
    <name type="scientific">Photobacterium damsela subsp. piscicida</name>
    <name type="common">Pasteurella piscicida</name>
    <dbReference type="NCBI Taxonomy" id="38294"/>
    <lineage>
        <taxon>Bacteria</taxon>
        <taxon>Pseudomonadati</taxon>
        <taxon>Pseudomonadota</taxon>
        <taxon>Gammaproteobacteria</taxon>
        <taxon>Vibrionales</taxon>
        <taxon>Vibrionaceae</taxon>
        <taxon>Photobacterium</taxon>
    </lineage>
</organism>
<dbReference type="InterPro" id="IPR026256">
    <property type="entry name" value="TfoX-like_gammaprotbact"/>
</dbReference>
<dbReference type="Gene3D" id="3.30.1460.30">
    <property type="entry name" value="YgaC/TfoX-N like chaperone"/>
    <property type="match status" value="1"/>
</dbReference>
<dbReference type="AlphaFoldDB" id="A0A1Q9H4D1"/>
<dbReference type="GeneID" id="93398216"/>
<dbReference type="Proteomes" id="UP000218676">
    <property type="component" value="Chromosome 1"/>
</dbReference>
<evidence type="ECO:0000259" key="2">
    <source>
        <dbReference type="Pfam" id="PF04994"/>
    </source>
</evidence>
<evidence type="ECO:0000313" key="6">
    <source>
        <dbReference type="Proteomes" id="UP000516656"/>
    </source>
</evidence>
<reference evidence="3" key="1">
    <citation type="journal article" date="2017" name="Genome Announc.">
        <title>Whole-Genome Sequence of Photobacterium damselae subsp. piscicida Strain 91-197, Isolated from Hybrid Striped Bass (Morone sp.) in the United States.</title>
        <authorList>
            <person name="Teru Y."/>
            <person name="Hikima J."/>
            <person name="Kono T."/>
            <person name="Sakai M."/>
            <person name="Takano T."/>
            <person name="Hawke J.P."/>
            <person name="Takeyama H."/>
            <person name="Aoki T."/>
        </authorList>
    </citation>
    <scope>NUCLEOTIDE SEQUENCE</scope>
    <source>
        <strain evidence="3">91-197</strain>
    </source>
</reference>
<dbReference type="Pfam" id="PF04993">
    <property type="entry name" value="TfoX_N"/>
    <property type="match status" value="1"/>
</dbReference>
<dbReference type="PIRSF" id="PIRSF028788">
    <property type="entry name" value="TfoX_Sxy"/>
    <property type="match status" value="1"/>
</dbReference>
<dbReference type="GO" id="GO:0030420">
    <property type="term" value="P:establishment of competence for transformation"/>
    <property type="evidence" value="ECO:0007669"/>
    <property type="project" value="InterPro"/>
</dbReference>
<dbReference type="InterPro" id="IPR047525">
    <property type="entry name" value="TfoX-like"/>
</dbReference>
<evidence type="ECO:0000313" key="4">
    <source>
        <dbReference type="EMBL" id="QOD57375.1"/>
    </source>
</evidence>
<dbReference type="SUPFAM" id="SSF159894">
    <property type="entry name" value="YgaC/TfoX-N like"/>
    <property type="match status" value="1"/>
</dbReference>
<evidence type="ECO:0000313" key="3">
    <source>
        <dbReference type="EMBL" id="BAX53565.1"/>
    </source>
</evidence>
<sequence length="196" mass="22380">MRNIKDEFLNYLNDFGPFEKRSMFGGTGVFVDGAMYAIINNGRIFLRGGETLDDELIGLNCGRFKHVKRSTTAIVNYYDITTIYLDNEPKCRDLVNKSIQYACAERNIKFSEDSRRLRDLPNMRLTLERMVKKAGIPDVKSFMSLGAVEVYRKVRRSHGSGVDVKLLWIFAGAVDGCHWTLLKDEQKSVLLKALNN</sequence>
<reference evidence="4 6" key="3">
    <citation type="submission" date="2020-09" db="EMBL/GenBank/DDBJ databases">
        <title>Complete, closed and curated genome sequences of Photobacterium damselae subsp. piscicida isolates from Australia indicate localised evolution and additional plasmid-borne pathogenicity mechanisms.</title>
        <authorList>
            <person name="Baseggio L."/>
            <person name="Silayeva O."/>
            <person name="Buller N."/>
            <person name="Landos M."/>
            <person name="Engelstaedter J."/>
            <person name="Barnes A.C."/>
        </authorList>
    </citation>
    <scope>NUCLEOTIDE SEQUENCE [LARGE SCALE GENOMIC DNA]</scope>
    <source>
        <strain evidence="4 6">AS-16-0540-1</strain>
    </source>
</reference>
<dbReference type="InterPro" id="IPR007076">
    <property type="entry name" value="TfoX_N"/>
</dbReference>
<accession>A0A1Q9H4D1</accession>